<dbReference type="EMBL" id="JAULUE010002066">
    <property type="protein sequence ID" value="KAK5877575.1"/>
    <property type="molecule type" value="Genomic_DNA"/>
</dbReference>
<proteinExistence type="predicted"/>
<protein>
    <submittedName>
        <fullName evidence="2">Uncharacterized protein</fullName>
    </submittedName>
</protein>
<evidence type="ECO:0000313" key="3">
    <source>
        <dbReference type="Proteomes" id="UP001335648"/>
    </source>
</evidence>
<feature type="compositionally biased region" description="Basic residues" evidence="1">
    <location>
        <begin position="1"/>
        <end position="15"/>
    </location>
</feature>
<comment type="caution">
    <text evidence="2">The sequence shown here is derived from an EMBL/GenBank/DDBJ whole genome shotgun (WGS) entry which is preliminary data.</text>
</comment>
<accession>A0AAN8B3R6</accession>
<reference evidence="2 3" key="1">
    <citation type="journal article" date="2023" name="Mol. Biol. Evol.">
        <title>Genomics of Secondarily Temperate Adaptation in the Only Non-Antarctic Icefish.</title>
        <authorList>
            <person name="Rivera-Colon A.G."/>
            <person name="Rayamajhi N."/>
            <person name="Minhas B.F."/>
            <person name="Madrigal G."/>
            <person name="Bilyk K.T."/>
            <person name="Yoon V."/>
            <person name="Hune M."/>
            <person name="Gregory S."/>
            <person name="Cheng C.H.C."/>
            <person name="Catchen J.M."/>
        </authorList>
    </citation>
    <scope>NUCLEOTIDE SEQUENCE [LARGE SCALE GENOMIC DNA]</scope>
    <source>
        <strain evidence="2">JC2023a</strain>
    </source>
</reference>
<feature type="region of interest" description="Disordered" evidence="1">
    <location>
        <begin position="1"/>
        <end position="33"/>
    </location>
</feature>
<sequence length="109" mass="12171">MFSHSLRRRVHRSGARGRACGSGRNAPGTFLQRKGERVTSDFAECIPPPAHLAGVWQGITERSSGSAFIGRHQRRARARHVHARKPPVLTRVQTDSHSTLDFPGRLHLF</sequence>
<name>A0AAN8B3R6_9TELE</name>
<organism evidence="2 3">
    <name type="scientific">Champsocephalus esox</name>
    <name type="common">pike icefish</name>
    <dbReference type="NCBI Taxonomy" id="159716"/>
    <lineage>
        <taxon>Eukaryota</taxon>
        <taxon>Metazoa</taxon>
        <taxon>Chordata</taxon>
        <taxon>Craniata</taxon>
        <taxon>Vertebrata</taxon>
        <taxon>Euteleostomi</taxon>
        <taxon>Actinopterygii</taxon>
        <taxon>Neopterygii</taxon>
        <taxon>Teleostei</taxon>
        <taxon>Neoteleostei</taxon>
        <taxon>Acanthomorphata</taxon>
        <taxon>Eupercaria</taxon>
        <taxon>Perciformes</taxon>
        <taxon>Notothenioidei</taxon>
        <taxon>Channichthyidae</taxon>
        <taxon>Champsocephalus</taxon>
    </lineage>
</organism>
<dbReference type="AlphaFoldDB" id="A0AAN8B3R6"/>
<gene>
    <name evidence="2" type="ORF">CesoFtcFv8_025066</name>
</gene>
<evidence type="ECO:0000313" key="2">
    <source>
        <dbReference type="EMBL" id="KAK5877575.1"/>
    </source>
</evidence>
<dbReference type="Proteomes" id="UP001335648">
    <property type="component" value="Unassembled WGS sequence"/>
</dbReference>
<evidence type="ECO:0000256" key="1">
    <source>
        <dbReference type="SAM" id="MobiDB-lite"/>
    </source>
</evidence>
<keyword evidence="3" id="KW-1185">Reference proteome</keyword>